<dbReference type="Pfam" id="PF01553">
    <property type="entry name" value="Acyltransferase"/>
    <property type="match status" value="1"/>
</dbReference>
<sequence length="264" mass="30661">MIIGDNREKVIQNIKSAANKRDFTAKVEIGDPVMSLKQRLNLVNNFWNKQNNISGKFNNKIGKLMLSFFTQTLSSSTKFTGLKHLVNLPRGGAIVTSNHFDQLDALTINCLAKKMHRNLSIVIEDTNLMLPGFFKYLMNYIGTIPLVNSANYIGNDFFDHLHTALDQEKWALIYPEQEMWWNYRKPRKLQRGAYYFAAKQNVPIISIFVEIRNTEKIEKKNPNFYQTQYIVHVLPVIFPDVTLSLKANSEKMMQKDYQQKVKAY</sequence>
<keyword evidence="2" id="KW-0012">Acyltransferase</keyword>
<dbReference type="InterPro" id="IPR002123">
    <property type="entry name" value="Plipid/glycerol_acylTrfase"/>
</dbReference>
<name>A0A9E2KS56_9LACO</name>
<evidence type="ECO:0000313" key="3">
    <source>
        <dbReference type="Proteomes" id="UP000823844"/>
    </source>
</evidence>
<dbReference type="CDD" id="cd07989">
    <property type="entry name" value="LPLAT_AGPAT-like"/>
    <property type="match status" value="1"/>
</dbReference>
<keyword evidence="2" id="KW-0808">Transferase</keyword>
<dbReference type="GO" id="GO:0016746">
    <property type="term" value="F:acyltransferase activity"/>
    <property type="evidence" value="ECO:0007669"/>
    <property type="project" value="UniProtKB-KW"/>
</dbReference>
<reference evidence="2" key="2">
    <citation type="submission" date="2021-04" db="EMBL/GenBank/DDBJ databases">
        <authorList>
            <person name="Gilroy R."/>
        </authorList>
    </citation>
    <scope>NUCLEOTIDE SEQUENCE</scope>
    <source>
        <strain evidence="2">F6-686</strain>
    </source>
</reference>
<reference evidence="2" key="1">
    <citation type="journal article" date="2021" name="PeerJ">
        <title>Extensive microbial diversity within the chicken gut microbiome revealed by metagenomics and culture.</title>
        <authorList>
            <person name="Gilroy R."/>
            <person name="Ravi A."/>
            <person name="Getino M."/>
            <person name="Pursley I."/>
            <person name="Horton D.L."/>
            <person name="Alikhan N.F."/>
            <person name="Baker D."/>
            <person name="Gharbi K."/>
            <person name="Hall N."/>
            <person name="Watson M."/>
            <person name="Adriaenssens E.M."/>
            <person name="Foster-Nyarko E."/>
            <person name="Jarju S."/>
            <person name="Secka A."/>
            <person name="Antonio M."/>
            <person name="Oren A."/>
            <person name="Chaudhuri R.R."/>
            <person name="La Ragione R."/>
            <person name="Hildebrand F."/>
            <person name="Pallen M.J."/>
        </authorList>
    </citation>
    <scope>NUCLEOTIDE SEQUENCE</scope>
    <source>
        <strain evidence="2">F6-686</strain>
    </source>
</reference>
<evidence type="ECO:0000313" key="2">
    <source>
        <dbReference type="EMBL" id="MBU3828547.1"/>
    </source>
</evidence>
<dbReference type="Proteomes" id="UP000823844">
    <property type="component" value="Unassembled WGS sequence"/>
</dbReference>
<dbReference type="AlphaFoldDB" id="A0A9E2KS56"/>
<gene>
    <name evidence="2" type="ORF">H9806_05355</name>
</gene>
<feature type="domain" description="Phospholipid/glycerol acyltransferase" evidence="1">
    <location>
        <begin position="93"/>
        <end position="209"/>
    </location>
</feature>
<dbReference type="SMART" id="SM00563">
    <property type="entry name" value="PlsC"/>
    <property type="match status" value="1"/>
</dbReference>
<dbReference type="SUPFAM" id="SSF69593">
    <property type="entry name" value="Glycerol-3-phosphate (1)-acyltransferase"/>
    <property type="match status" value="1"/>
</dbReference>
<proteinExistence type="predicted"/>
<protein>
    <submittedName>
        <fullName evidence="2">1-acyl-sn-glycerol-3-phosphate acyltransferase</fullName>
    </submittedName>
</protein>
<evidence type="ECO:0000259" key="1">
    <source>
        <dbReference type="SMART" id="SM00563"/>
    </source>
</evidence>
<accession>A0A9E2KS56</accession>
<comment type="caution">
    <text evidence="2">The sequence shown here is derived from an EMBL/GenBank/DDBJ whole genome shotgun (WGS) entry which is preliminary data.</text>
</comment>
<organism evidence="2 3">
    <name type="scientific">Candidatus Lactobacillus pullistercoris</name>
    <dbReference type="NCBI Taxonomy" id="2838636"/>
    <lineage>
        <taxon>Bacteria</taxon>
        <taxon>Bacillati</taxon>
        <taxon>Bacillota</taxon>
        <taxon>Bacilli</taxon>
        <taxon>Lactobacillales</taxon>
        <taxon>Lactobacillaceae</taxon>
        <taxon>Lactobacillus</taxon>
    </lineage>
</organism>
<dbReference type="EMBL" id="JAHLFT010000070">
    <property type="protein sequence ID" value="MBU3828547.1"/>
    <property type="molecule type" value="Genomic_DNA"/>
</dbReference>